<keyword evidence="2" id="KW-0235">DNA replication</keyword>
<gene>
    <name evidence="5" type="primary">ssb</name>
    <name evidence="5" type="ORF">NCTC10297_00326</name>
</gene>
<feature type="compositionally biased region" description="Gly residues" evidence="4">
    <location>
        <begin position="118"/>
        <end position="127"/>
    </location>
</feature>
<comment type="function">
    <text evidence="2">Plays an important role in DNA replication, recombination and repair. Binds to ssDNA and to an array of partner proteins to recruit them to their sites of action during DNA metabolism.</text>
</comment>
<dbReference type="EMBL" id="LR134343">
    <property type="protein sequence ID" value="VEG12404.1"/>
    <property type="molecule type" value="Genomic_DNA"/>
</dbReference>
<feature type="compositionally biased region" description="Polar residues" evidence="4">
    <location>
        <begin position="158"/>
        <end position="183"/>
    </location>
</feature>
<name>A0A3S4QR92_9GAMM</name>
<dbReference type="GO" id="GO:0003697">
    <property type="term" value="F:single-stranded DNA binding"/>
    <property type="evidence" value="ECO:0007669"/>
    <property type="project" value="UniProtKB-UniRule"/>
</dbReference>
<dbReference type="CDD" id="cd04496">
    <property type="entry name" value="SSB_OBF"/>
    <property type="match status" value="1"/>
</dbReference>
<evidence type="ECO:0000256" key="1">
    <source>
        <dbReference type="ARBA" id="ARBA00023125"/>
    </source>
</evidence>
<dbReference type="Gene3D" id="2.40.50.140">
    <property type="entry name" value="Nucleic acid-binding proteins"/>
    <property type="match status" value="1"/>
</dbReference>
<dbReference type="AlphaFoldDB" id="A0A3S4QR92"/>
<evidence type="ECO:0000313" key="6">
    <source>
        <dbReference type="Proteomes" id="UP000274100"/>
    </source>
</evidence>
<evidence type="ECO:0000256" key="3">
    <source>
        <dbReference type="RuleBase" id="RU000524"/>
    </source>
</evidence>
<dbReference type="Proteomes" id="UP000274100">
    <property type="component" value="Chromosome"/>
</dbReference>
<keyword evidence="1 2" id="KW-0238">DNA-binding</keyword>
<accession>A0A3S4QR92</accession>
<evidence type="ECO:0000313" key="5">
    <source>
        <dbReference type="EMBL" id="VEG12404.1"/>
    </source>
</evidence>
<protein>
    <recommendedName>
        <fullName evidence="2 3">Single-stranded DNA-binding protein</fullName>
        <shortName evidence="2">SSB</shortName>
    </recommendedName>
</protein>
<keyword evidence="2" id="KW-0227">DNA damage</keyword>
<dbReference type="OrthoDB" id="9809878at2"/>
<comment type="caution">
    <text evidence="2">Lacks conserved residue(s) required for the propagation of feature annotation.</text>
</comment>
<keyword evidence="2" id="KW-0233">DNA recombination</keyword>
<dbReference type="SUPFAM" id="SSF50249">
    <property type="entry name" value="Nucleic acid-binding proteins"/>
    <property type="match status" value="1"/>
</dbReference>
<dbReference type="GO" id="GO:0006281">
    <property type="term" value="P:DNA repair"/>
    <property type="evidence" value="ECO:0007669"/>
    <property type="project" value="UniProtKB-UniRule"/>
</dbReference>
<dbReference type="GO" id="GO:0009295">
    <property type="term" value="C:nucleoid"/>
    <property type="evidence" value="ECO:0007669"/>
    <property type="project" value="TreeGrafter"/>
</dbReference>
<dbReference type="InterPro" id="IPR011344">
    <property type="entry name" value="ssDNA-bd"/>
</dbReference>
<keyword evidence="2" id="KW-0234">DNA repair</keyword>
<feature type="compositionally biased region" description="Low complexity" evidence="4">
    <location>
        <begin position="128"/>
        <end position="137"/>
    </location>
</feature>
<feature type="compositionally biased region" description="Low complexity" evidence="4">
    <location>
        <begin position="145"/>
        <end position="157"/>
    </location>
</feature>
<feature type="short sequence motif" description="Important for interaction with partner proteins" evidence="2">
    <location>
        <begin position="228"/>
        <end position="233"/>
    </location>
</feature>
<dbReference type="InterPro" id="IPR012340">
    <property type="entry name" value="NA-bd_OB-fold"/>
</dbReference>
<dbReference type="Pfam" id="PF00436">
    <property type="entry name" value="SSB"/>
    <property type="match status" value="1"/>
</dbReference>
<dbReference type="PROSITE" id="PS50935">
    <property type="entry name" value="SSB"/>
    <property type="match status" value="1"/>
</dbReference>
<dbReference type="HAMAP" id="MF_00984">
    <property type="entry name" value="SSB"/>
    <property type="match status" value="1"/>
</dbReference>
<dbReference type="GO" id="GO:0006310">
    <property type="term" value="P:DNA recombination"/>
    <property type="evidence" value="ECO:0007669"/>
    <property type="project" value="UniProtKB-UniRule"/>
</dbReference>
<dbReference type="PANTHER" id="PTHR10302:SF27">
    <property type="entry name" value="SINGLE-STRANDED DNA-BINDING PROTEIN"/>
    <property type="match status" value="1"/>
</dbReference>
<evidence type="ECO:0000256" key="4">
    <source>
        <dbReference type="SAM" id="MobiDB-lite"/>
    </source>
</evidence>
<evidence type="ECO:0000256" key="2">
    <source>
        <dbReference type="HAMAP-Rule" id="MF_00984"/>
    </source>
</evidence>
<comment type="subunit">
    <text evidence="2">Homotetramer.</text>
</comment>
<feature type="compositionally biased region" description="Polar residues" evidence="4">
    <location>
        <begin position="196"/>
        <end position="209"/>
    </location>
</feature>
<reference evidence="5 6" key="1">
    <citation type="submission" date="2018-12" db="EMBL/GenBank/DDBJ databases">
        <authorList>
            <consortium name="Pathogen Informatics"/>
        </authorList>
    </citation>
    <scope>NUCLEOTIDE SEQUENCE [LARGE SCALE GENOMIC DNA]</scope>
    <source>
        <strain evidence="5 6">NCTC10297</strain>
    </source>
</reference>
<dbReference type="GO" id="GO:0006260">
    <property type="term" value="P:DNA replication"/>
    <property type="evidence" value="ECO:0007669"/>
    <property type="project" value="UniProtKB-UniRule"/>
</dbReference>
<dbReference type="NCBIfam" id="TIGR00621">
    <property type="entry name" value="ssb"/>
    <property type="match status" value="1"/>
</dbReference>
<proteinExistence type="inferred from homology"/>
<dbReference type="InterPro" id="IPR000424">
    <property type="entry name" value="Primosome_PriB/ssb"/>
</dbReference>
<dbReference type="RefSeq" id="WP_126329632.1">
    <property type="nucleotide sequence ID" value="NZ_LR134343.1"/>
</dbReference>
<sequence length="233" mass="25652">MSVNKVILVGNLGNDPEVRQFDNGGMLATVSIATSERWTDRNTGERKEHTEWHRVVFNNKLAEIVQQYLRKGSQIYVEGSLRTRKWTDTQTGQERYSTEVRADTMQMLGTRGGNGGGDFNQNGGYGGYQNQPNHYAGQGQGGYNQGYATNQNQGYNNRPAQNNYGHQPNNMPYNNQFASSDNAQAAPMNSRADMSAQGNNMAQHNSFQKPATPPADKPVISPAAGVADDDIPF</sequence>
<dbReference type="KEGG" id="mcun:NCTC10297_00326"/>
<feature type="region of interest" description="Disordered" evidence="4">
    <location>
        <begin position="118"/>
        <end position="233"/>
    </location>
</feature>
<organism evidence="5 6">
    <name type="scientific">Moraxella cuniculi</name>
    <dbReference type="NCBI Taxonomy" id="34061"/>
    <lineage>
        <taxon>Bacteria</taxon>
        <taxon>Pseudomonadati</taxon>
        <taxon>Pseudomonadota</taxon>
        <taxon>Gammaproteobacteria</taxon>
        <taxon>Moraxellales</taxon>
        <taxon>Moraxellaceae</taxon>
        <taxon>Moraxella</taxon>
    </lineage>
</organism>
<dbReference type="PANTHER" id="PTHR10302">
    <property type="entry name" value="SINGLE-STRANDED DNA-BINDING PROTEIN"/>
    <property type="match status" value="1"/>
</dbReference>